<comment type="similarity">
    <text evidence="7">Belongs to the succinate/malate CoA ligase beta subunit family.</text>
</comment>
<dbReference type="PANTHER" id="PTHR11815">
    <property type="entry name" value="SUCCINYL-COA SYNTHETASE BETA CHAIN"/>
    <property type="match status" value="1"/>
</dbReference>
<evidence type="ECO:0000256" key="8">
    <source>
        <dbReference type="PROSITE-ProRule" id="PRU00409"/>
    </source>
</evidence>
<evidence type="ECO:0000256" key="6">
    <source>
        <dbReference type="ARBA" id="ARBA00022842"/>
    </source>
</evidence>
<dbReference type="InterPro" id="IPR005811">
    <property type="entry name" value="SUCC_ACL_C"/>
</dbReference>
<dbReference type="InterPro" id="IPR013650">
    <property type="entry name" value="ATP-grasp_succ-CoA_synth-type"/>
</dbReference>
<dbReference type="GO" id="GO:0005739">
    <property type="term" value="C:mitochondrion"/>
    <property type="evidence" value="ECO:0007669"/>
    <property type="project" value="UniProtKB-SubCell"/>
</dbReference>
<dbReference type="FunFam" id="3.30.470.20:FF:000002">
    <property type="entry name" value="Succinate--CoA ligase [ADP-forming] subunit beta"/>
    <property type="match status" value="1"/>
</dbReference>
<feature type="binding site" evidence="7">
    <location>
        <begin position="52"/>
        <end position="54"/>
    </location>
    <ligand>
        <name>ATP</name>
        <dbReference type="ChEBI" id="CHEBI:30616"/>
    </ligand>
</feature>
<dbReference type="Gene3D" id="3.30.1490.20">
    <property type="entry name" value="ATP-grasp fold, A domain"/>
    <property type="match status" value="1"/>
</dbReference>
<dbReference type="Pfam" id="PF08442">
    <property type="entry name" value="ATP-grasp_2"/>
    <property type="match status" value="1"/>
</dbReference>
<evidence type="ECO:0000313" key="11">
    <source>
        <dbReference type="Proteomes" id="UP001174909"/>
    </source>
</evidence>
<dbReference type="FunFam" id="3.40.50.261:FF:000001">
    <property type="entry name" value="Succinate--CoA ligase [ADP-forming] subunit beta"/>
    <property type="match status" value="1"/>
</dbReference>
<feature type="binding site" evidence="7">
    <location>
        <position position="205"/>
    </location>
    <ligand>
        <name>Mg(2+)</name>
        <dbReference type="ChEBI" id="CHEBI:18420"/>
    </ligand>
</feature>
<comment type="catalytic activity">
    <reaction evidence="7">
        <text>succinate + ATP + CoA = succinyl-CoA + ADP + phosphate</text>
        <dbReference type="Rhea" id="RHEA:17661"/>
        <dbReference type="ChEBI" id="CHEBI:30031"/>
        <dbReference type="ChEBI" id="CHEBI:30616"/>
        <dbReference type="ChEBI" id="CHEBI:43474"/>
        <dbReference type="ChEBI" id="CHEBI:57287"/>
        <dbReference type="ChEBI" id="CHEBI:57292"/>
        <dbReference type="ChEBI" id="CHEBI:456216"/>
        <dbReference type="EC" id="6.2.1.5"/>
    </reaction>
</comment>
<dbReference type="NCBIfam" id="TIGR01016">
    <property type="entry name" value="sucCoAbeta"/>
    <property type="match status" value="1"/>
</dbReference>
<dbReference type="InterPro" id="IPR005809">
    <property type="entry name" value="Succ_CoA_ligase-like_bsu"/>
</dbReference>
<dbReference type="Pfam" id="PF00549">
    <property type="entry name" value="Ligase_CoA"/>
    <property type="match status" value="1"/>
</dbReference>
<evidence type="ECO:0000256" key="1">
    <source>
        <dbReference type="ARBA" id="ARBA00005064"/>
    </source>
</evidence>
<dbReference type="PANTHER" id="PTHR11815:SF10">
    <property type="entry name" value="SUCCINATE--COA LIGASE [GDP-FORMING] SUBUNIT BETA, MITOCHONDRIAL"/>
    <property type="match status" value="1"/>
</dbReference>
<dbReference type="AlphaFoldDB" id="A0AA35T0W6"/>
<dbReference type="GO" id="GO:0006099">
    <property type="term" value="P:tricarboxylic acid cycle"/>
    <property type="evidence" value="ECO:0007669"/>
    <property type="project" value="UniProtKB-UniRule"/>
</dbReference>
<sequence>MKLHEYQAKAIFARYGIAVPDGSLASTADEAAGATASLGGRAAVKAQVHAGGRGLAGGVKVVSSPDEASSFAAGLLGSHASGVPVESVLVEALADIGQEMYVAMTMDRDHRGPVLIASAGGGTSIEQLAAEDPDAIITEPIEPVLGLMPYQTRRVASRLGMSGATLREAAGVLSALYRIFVENDCSLVEVNPLIVTGDGSIMALDAKMDVEDDALFRHADLQQLRDRSPDDIAYVSLDGSVGCLVNGAGLAMATLDVANAAGAAPANFLDVGGGATDEKVATAVGIILSDPKVDRVLVNVFGGILRCDVAARGITMAYQQLQAKQPLVVRMLGTNLEEGKSILAGSGLNVTFADTLTEVTAALSHPAAGE</sequence>
<dbReference type="Gene3D" id="3.30.470.20">
    <property type="entry name" value="ATP-grasp fold, B domain"/>
    <property type="match status" value="1"/>
</dbReference>
<evidence type="ECO:0000313" key="10">
    <source>
        <dbReference type="EMBL" id="CAI8038671.1"/>
    </source>
</evidence>
<dbReference type="EC" id="6.2.1.5" evidence="7"/>
<feature type="binding site" evidence="7">
    <location>
        <position position="246"/>
    </location>
    <ligand>
        <name>substrate</name>
        <note>ligand shared with subunit alpha</note>
    </ligand>
</feature>
<keyword evidence="7 8" id="KW-0067">ATP-binding</keyword>
<dbReference type="NCBIfam" id="NF001913">
    <property type="entry name" value="PRK00696.1"/>
    <property type="match status" value="1"/>
</dbReference>
<gene>
    <name evidence="10" type="ORF">GBAR_LOCUS21568</name>
</gene>
<evidence type="ECO:0000256" key="4">
    <source>
        <dbReference type="ARBA" id="ARBA00022723"/>
    </source>
</evidence>
<comment type="subcellular location">
    <subcellularLocation>
        <location evidence="7">Mitochondrion</location>
    </subcellularLocation>
</comment>
<keyword evidence="7" id="KW-0496">Mitochondrion</keyword>
<dbReference type="GO" id="GO:0006104">
    <property type="term" value="P:succinyl-CoA metabolic process"/>
    <property type="evidence" value="ECO:0007669"/>
    <property type="project" value="TreeGrafter"/>
</dbReference>
<comment type="caution">
    <text evidence="10">The sequence shown here is derived from an EMBL/GenBank/DDBJ whole genome shotgun (WGS) entry which is preliminary data.</text>
</comment>
<proteinExistence type="inferred from homology"/>
<dbReference type="GO" id="GO:0042709">
    <property type="term" value="C:succinate-CoA ligase complex"/>
    <property type="evidence" value="ECO:0007669"/>
    <property type="project" value="TreeGrafter"/>
</dbReference>
<dbReference type="PIRSF" id="PIRSF001554">
    <property type="entry name" value="SucCS_beta"/>
    <property type="match status" value="1"/>
</dbReference>
<comment type="caution">
    <text evidence="7">Lacks conserved residue(s) required for the propagation of feature annotation.</text>
</comment>
<comment type="pathway">
    <text evidence="1 7">Carbohydrate metabolism; tricarboxylic acid cycle; succinate from succinyl-CoA (ligase route): step 1/1.</text>
</comment>
<protein>
    <recommendedName>
        <fullName evidence="7">Succinate--CoA ligase [ADP-forming] subunit beta, mitochondrial</fullName>
        <ecNumber evidence="7">6.2.1.5</ecNumber>
    </recommendedName>
    <alternativeName>
        <fullName evidence="7">Succinyl-CoA synthetase beta chain</fullName>
        <shortName evidence="7">SCS-beta</shortName>
    </alternativeName>
</protein>
<dbReference type="HAMAP" id="MF_00558">
    <property type="entry name" value="Succ_CoA_beta"/>
    <property type="match status" value="1"/>
</dbReference>
<feature type="domain" description="ATP-grasp" evidence="9">
    <location>
        <begin position="9"/>
        <end position="219"/>
    </location>
</feature>
<evidence type="ECO:0000256" key="5">
    <source>
        <dbReference type="ARBA" id="ARBA00022741"/>
    </source>
</evidence>
<dbReference type="Gene3D" id="3.40.50.261">
    <property type="entry name" value="Succinyl-CoA synthetase domains"/>
    <property type="match status" value="1"/>
</dbReference>
<comment type="subunit">
    <text evidence="7">Heterodimer of an alpha and a beta subunit.</text>
</comment>
<dbReference type="GO" id="GO:0005524">
    <property type="term" value="F:ATP binding"/>
    <property type="evidence" value="ECO:0007669"/>
    <property type="project" value="UniProtKB-UniRule"/>
</dbReference>
<dbReference type="Proteomes" id="UP001174909">
    <property type="component" value="Unassembled WGS sequence"/>
</dbReference>
<dbReference type="EMBL" id="CASHTH010003003">
    <property type="protein sequence ID" value="CAI8038671.1"/>
    <property type="molecule type" value="Genomic_DNA"/>
</dbReference>
<dbReference type="InterPro" id="IPR016102">
    <property type="entry name" value="Succinyl-CoA_synth-like"/>
</dbReference>
<dbReference type="PROSITE" id="PS50975">
    <property type="entry name" value="ATP_GRASP"/>
    <property type="match status" value="1"/>
</dbReference>
<keyword evidence="11" id="KW-1185">Reference proteome</keyword>
<name>A0AA35T0W6_GEOBA</name>
<dbReference type="GO" id="GO:0005829">
    <property type="term" value="C:cytosol"/>
    <property type="evidence" value="ECO:0007669"/>
    <property type="project" value="TreeGrafter"/>
</dbReference>
<keyword evidence="5 7" id="KW-0547">Nucleotide-binding</keyword>
<evidence type="ECO:0000256" key="2">
    <source>
        <dbReference type="ARBA" id="ARBA00022532"/>
    </source>
</evidence>
<keyword evidence="6 7" id="KW-0460">Magnesium</keyword>
<accession>A0AA35T0W6</accession>
<dbReference type="GO" id="GO:0004775">
    <property type="term" value="F:succinate-CoA ligase (ADP-forming) activity"/>
    <property type="evidence" value="ECO:0007669"/>
    <property type="project" value="UniProtKB-UniRule"/>
</dbReference>
<comment type="function">
    <text evidence="7">Succinyl-CoA synthetase functions in the citric acid cycle (TCA), coupling the hydrolysis of succinyl-CoA to the synthesis of ATP and thus represents the only step of substrate-level phosphorylation in the TCA. The beta subunit provides nucleotide specificity of the enzyme and binds the substrate succinate, while the binding sites for coenzyme A and phosphate are found in the alpha subunit.</text>
</comment>
<comment type="cofactor">
    <cofactor evidence="7">
        <name>Mg(2+)</name>
        <dbReference type="ChEBI" id="CHEBI:18420"/>
    </cofactor>
    <text evidence="7">Binds 1 Mg(2+) ion per subunit.</text>
</comment>
<keyword evidence="3 7" id="KW-0436">Ligase</keyword>
<feature type="binding site" evidence="7">
    <location>
        <position position="45"/>
    </location>
    <ligand>
        <name>ATP</name>
        <dbReference type="ChEBI" id="CHEBI:30616"/>
    </ligand>
</feature>
<evidence type="ECO:0000259" key="9">
    <source>
        <dbReference type="PROSITE" id="PS50975"/>
    </source>
</evidence>
<reference evidence="10" key="1">
    <citation type="submission" date="2023-03" db="EMBL/GenBank/DDBJ databases">
        <authorList>
            <person name="Steffen K."/>
            <person name="Cardenas P."/>
        </authorList>
    </citation>
    <scope>NUCLEOTIDE SEQUENCE</scope>
</reference>
<dbReference type="InterPro" id="IPR013815">
    <property type="entry name" value="ATP_grasp_subdomain_1"/>
</dbReference>
<keyword evidence="4 7" id="KW-0479">Metal-binding</keyword>
<keyword evidence="2 7" id="KW-0816">Tricarboxylic acid cycle</keyword>
<dbReference type="InterPro" id="IPR011761">
    <property type="entry name" value="ATP-grasp"/>
</dbReference>
<dbReference type="SUPFAM" id="SSF56059">
    <property type="entry name" value="Glutathione synthetase ATP-binding domain-like"/>
    <property type="match status" value="1"/>
</dbReference>
<organism evidence="10 11">
    <name type="scientific">Geodia barretti</name>
    <name type="common">Barrett's horny sponge</name>
    <dbReference type="NCBI Taxonomy" id="519541"/>
    <lineage>
        <taxon>Eukaryota</taxon>
        <taxon>Metazoa</taxon>
        <taxon>Porifera</taxon>
        <taxon>Demospongiae</taxon>
        <taxon>Heteroscleromorpha</taxon>
        <taxon>Tetractinellida</taxon>
        <taxon>Astrophorina</taxon>
        <taxon>Geodiidae</taxon>
        <taxon>Geodia</taxon>
    </lineage>
</organism>
<evidence type="ECO:0000256" key="3">
    <source>
        <dbReference type="ARBA" id="ARBA00022598"/>
    </source>
</evidence>
<feature type="binding site" evidence="7">
    <location>
        <position position="191"/>
    </location>
    <ligand>
        <name>Mg(2+)</name>
        <dbReference type="ChEBI" id="CHEBI:18420"/>
    </ligand>
</feature>
<feature type="binding site" evidence="7">
    <location>
        <position position="99"/>
    </location>
    <ligand>
        <name>ATP</name>
        <dbReference type="ChEBI" id="CHEBI:30616"/>
    </ligand>
</feature>
<evidence type="ECO:0000256" key="7">
    <source>
        <dbReference type="HAMAP-Rule" id="MF_03219"/>
    </source>
</evidence>
<dbReference type="GO" id="GO:0000287">
    <property type="term" value="F:magnesium ion binding"/>
    <property type="evidence" value="ECO:0007669"/>
    <property type="project" value="UniProtKB-UniRule"/>
</dbReference>
<dbReference type="SUPFAM" id="SSF52210">
    <property type="entry name" value="Succinyl-CoA synthetase domains"/>
    <property type="match status" value="1"/>
</dbReference>